<evidence type="ECO:0000256" key="1">
    <source>
        <dbReference type="SAM" id="MobiDB-lite"/>
    </source>
</evidence>
<feature type="region of interest" description="Disordered" evidence="1">
    <location>
        <begin position="262"/>
        <end position="297"/>
    </location>
</feature>
<protein>
    <submittedName>
        <fullName evidence="2">Uncharacterized protein</fullName>
    </submittedName>
</protein>
<sequence length="327" mass="35742">MEDFPKIDRANDDDDCGGDGERASLALASPLFGPRKASAEEGLLSLWTGPERSLSPGSSHPWTDRTRALRVMTHAGRILWKAAGLGGAKGVAGPVSMVLLAGLLKRSVGRGLLGIQGAARNGSRALAGSNQTETEIETDDDEIDEMYSEDTGETIHNNDSIVDTIVESIVDGDGNAPPEPVRGKRRKPALLSFLLPRASVDHDENENDDHHREVVEEWDFGGADTEAGASMDSRPPKRTRRETGWRVWEEDPFSSRHGVFSRERPKTVRDRKDRGAETLRPRKRARAAGHGWDHQNSGCNDTFGCSANANAHGYDQGQRRFLWSATA</sequence>
<name>A0A448ZAA4_9STRA</name>
<keyword evidence="3" id="KW-1185">Reference proteome</keyword>
<accession>A0A448ZAA4</accession>
<organism evidence="2 3">
    <name type="scientific">Pseudo-nitzschia multistriata</name>
    <dbReference type="NCBI Taxonomy" id="183589"/>
    <lineage>
        <taxon>Eukaryota</taxon>
        <taxon>Sar</taxon>
        <taxon>Stramenopiles</taxon>
        <taxon>Ochrophyta</taxon>
        <taxon>Bacillariophyta</taxon>
        <taxon>Bacillariophyceae</taxon>
        <taxon>Bacillariophycidae</taxon>
        <taxon>Bacillariales</taxon>
        <taxon>Bacillariaceae</taxon>
        <taxon>Pseudo-nitzschia</taxon>
    </lineage>
</organism>
<dbReference type="Proteomes" id="UP000291116">
    <property type="component" value="Unassembled WGS sequence"/>
</dbReference>
<feature type="compositionally biased region" description="Basic and acidic residues" evidence="1">
    <location>
        <begin position="1"/>
        <end position="10"/>
    </location>
</feature>
<dbReference type="AlphaFoldDB" id="A0A448ZAA4"/>
<proteinExistence type="predicted"/>
<feature type="region of interest" description="Disordered" evidence="1">
    <location>
        <begin position="1"/>
        <end position="22"/>
    </location>
</feature>
<feature type="compositionally biased region" description="Basic and acidic residues" evidence="1">
    <location>
        <begin position="262"/>
        <end position="280"/>
    </location>
</feature>
<gene>
    <name evidence="2" type="ORF">PSNMU_V1.4_AUG-EV-PASAV3_0058200</name>
</gene>
<evidence type="ECO:0000313" key="3">
    <source>
        <dbReference type="Proteomes" id="UP000291116"/>
    </source>
</evidence>
<dbReference type="EMBL" id="CAACVS010000197">
    <property type="protein sequence ID" value="VEU38985.1"/>
    <property type="molecule type" value="Genomic_DNA"/>
</dbReference>
<feature type="region of interest" description="Disordered" evidence="1">
    <location>
        <begin position="220"/>
        <end position="240"/>
    </location>
</feature>
<evidence type="ECO:0000313" key="2">
    <source>
        <dbReference type="EMBL" id="VEU38985.1"/>
    </source>
</evidence>
<reference evidence="2 3" key="1">
    <citation type="submission" date="2019-01" db="EMBL/GenBank/DDBJ databases">
        <authorList>
            <person name="Ferrante I. M."/>
        </authorList>
    </citation>
    <scope>NUCLEOTIDE SEQUENCE [LARGE SCALE GENOMIC DNA]</scope>
    <source>
        <strain evidence="2 3">B856</strain>
    </source>
</reference>